<accession>A0AAD6U238</accession>
<reference evidence="1" key="1">
    <citation type="submission" date="2023-03" db="EMBL/GenBank/DDBJ databases">
        <title>Massive genome expansion in bonnet fungi (Mycena s.s.) driven by repeated elements and novel gene families across ecological guilds.</title>
        <authorList>
            <consortium name="Lawrence Berkeley National Laboratory"/>
            <person name="Harder C.B."/>
            <person name="Miyauchi S."/>
            <person name="Viragh M."/>
            <person name="Kuo A."/>
            <person name="Thoen E."/>
            <person name="Andreopoulos B."/>
            <person name="Lu D."/>
            <person name="Skrede I."/>
            <person name="Drula E."/>
            <person name="Henrissat B."/>
            <person name="Morin E."/>
            <person name="Kohler A."/>
            <person name="Barry K."/>
            <person name="LaButti K."/>
            <person name="Morin E."/>
            <person name="Salamov A."/>
            <person name="Lipzen A."/>
            <person name="Mereny Z."/>
            <person name="Hegedus B."/>
            <person name="Baldrian P."/>
            <person name="Stursova M."/>
            <person name="Weitz H."/>
            <person name="Taylor A."/>
            <person name="Grigoriev I.V."/>
            <person name="Nagy L.G."/>
            <person name="Martin F."/>
            <person name="Kauserud H."/>
        </authorList>
    </citation>
    <scope>NUCLEOTIDE SEQUENCE</scope>
    <source>
        <strain evidence="1">CBHHK173m</strain>
    </source>
</reference>
<gene>
    <name evidence="1" type="ORF">B0H15DRAFT_952765</name>
</gene>
<protein>
    <submittedName>
        <fullName evidence="1">Uncharacterized protein</fullName>
    </submittedName>
</protein>
<keyword evidence="2" id="KW-1185">Reference proteome</keyword>
<comment type="caution">
    <text evidence="1">The sequence shown here is derived from an EMBL/GenBank/DDBJ whole genome shotgun (WGS) entry which is preliminary data.</text>
</comment>
<evidence type="ECO:0000313" key="1">
    <source>
        <dbReference type="EMBL" id="KAJ7082088.1"/>
    </source>
</evidence>
<evidence type="ECO:0000313" key="2">
    <source>
        <dbReference type="Proteomes" id="UP001222325"/>
    </source>
</evidence>
<name>A0AAD6U238_9AGAR</name>
<dbReference type="AlphaFoldDB" id="A0AAD6U238"/>
<sequence>MALHDVVRICAEQGFNFYKVRVMLLATGALLGGLGITRALHVTTGTATSTIDVFTTSGECNGIKAFLRLSAGLFVKASVPLGAYTVWYLRKGHIGLRLIDCGPRAMAVALLRQFTAGQGYCDGDGIRHPYPVLLDKGHTMTTPRTLPVEHDLECHIEVWKMIHVGIKYGFVWVSDFNEPHICGRAFSCPATFRDSRDAGWSFLRFPNSFTATRYSPERASWSLYGTGCDRGLLDDGSACPVPIARDDYWFATIAAFIAMPSAPSVLKDYNT</sequence>
<dbReference type="EMBL" id="JARJCN010000047">
    <property type="protein sequence ID" value="KAJ7082088.1"/>
    <property type="molecule type" value="Genomic_DNA"/>
</dbReference>
<dbReference type="Proteomes" id="UP001222325">
    <property type="component" value="Unassembled WGS sequence"/>
</dbReference>
<proteinExistence type="predicted"/>
<organism evidence="1 2">
    <name type="scientific">Mycena belliarum</name>
    <dbReference type="NCBI Taxonomy" id="1033014"/>
    <lineage>
        <taxon>Eukaryota</taxon>
        <taxon>Fungi</taxon>
        <taxon>Dikarya</taxon>
        <taxon>Basidiomycota</taxon>
        <taxon>Agaricomycotina</taxon>
        <taxon>Agaricomycetes</taxon>
        <taxon>Agaricomycetidae</taxon>
        <taxon>Agaricales</taxon>
        <taxon>Marasmiineae</taxon>
        <taxon>Mycenaceae</taxon>
        <taxon>Mycena</taxon>
    </lineage>
</organism>